<dbReference type="AlphaFoldDB" id="G8NS50"/>
<dbReference type="KEGG" id="gma:AciX8_1924"/>
<keyword evidence="3" id="KW-0804">Transcription</keyword>
<sequence length="229" mass="26178">MKESSSRLNTFMSTTFQKLPKAPNLTEMTYLRIKQSVLTGSIEPSFRLTEEHIATQLGVSKSPVREALNRLEGEGLIRIEARRGASVRQFSRKEVTDLYNLRVALELHSISDASITRTVLSELEESIKRTEEILKAGDRLAHIEEDLRFHRILAEATGNGELCSVFENVQQKTLLCRYRSYELSATSSPLTHKKIYKALTQGRISEAQDAMRNHIVYVRDRLLEDIDNR</sequence>
<dbReference type="GO" id="GO:0043565">
    <property type="term" value="F:sequence-specific DNA binding"/>
    <property type="evidence" value="ECO:0007669"/>
    <property type="project" value="InterPro"/>
</dbReference>
<dbReference type="InterPro" id="IPR008920">
    <property type="entry name" value="TF_FadR/GntR_C"/>
</dbReference>
<dbReference type="InterPro" id="IPR000485">
    <property type="entry name" value="AsnC-type_HTH_dom"/>
</dbReference>
<feature type="domain" description="HTH gntR-type" evidence="4">
    <location>
        <begin position="23"/>
        <end position="90"/>
    </location>
</feature>
<keyword evidence="2" id="KW-0238">DNA-binding</keyword>
<proteinExistence type="predicted"/>
<dbReference type="SMART" id="SM00345">
    <property type="entry name" value="HTH_GNTR"/>
    <property type="match status" value="1"/>
</dbReference>
<dbReference type="eggNOG" id="COG1802">
    <property type="taxonomic scope" value="Bacteria"/>
</dbReference>
<dbReference type="InterPro" id="IPR036390">
    <property type="entry name" value="WH_DNA-bd_sf"/>
</dbReference>
<dbReference type="RefSeq" id="WP_014265137.1">
    <property type="nucleotide sequence ID" value="NC_016631.1"/>
</dbReference>
<dbReference type="InterPro" id="IPR011711">
    <property type="entry name" value="GntR_C"/>
</dbReference>
<dbReference type="SUPFAM" id="SSF46785">
    <property type="entry name" value="Winged helix' DNA-binding domain"/>
    <property type="match status" value="1"/>
</dbReference>
<dbReference type="InterPro" id="IPR036388">
    <property type="entry name" value="WH-like_DNA-bd_sf"/>
</dbReference>
<evidence type="ECO:0000256" key="1">
    <source>
        <dbReference type="ARBA" id="ARBA00023015"/>
    </source>
</evidence>
<dbReference type="PANTHER" id="PTHR43537:SF24">
    <property type="entry name" value="GLUCONATE OPERON TRANSCRIPTIONAL REPRESSOR"/>
    <property type="match status" value="1"/>
</dbReference>
<dbReference type="PRINTS" id="PR00033">
    <property type="entry name" value="HTHASNC"/>
</dbReference>
<evidence type="ECO:0000313" key="5">
    <source>
        <dbReference type="EMBL" id="AEU36258.1"/>
    </source>
</evidence>
<dbReference type="EMBL" id="CP003130">
    <property type="protein sequence ID" value="AEU36258.1"/>
    <property type="molecule type" value="Genomic_DNA"/>
</dbReference>
<dbReference type="STRING" id="682795.AciX8_1924"/>
<evidence type="ECO:0000259" key="4">
    <source>
        <dbReference type="PROSITE" id="PS50949"/>
    </source>
</evidence>
<name>G8NS50_GRAMM</name>
<dbReference type="GO" id="GO:0003700">
    <property type="term" value="F:DNA-binding transcription factor activity"/>
    <property type="evidence" value="ECO:0007669"/>
    <property type="project" value="InterPro"/>
</dbReference>
<dbReference type="HOGENOM" id="CLU_017584_5_5_0"/>
<accession>G8NS50</accession>
<evidence type="ECO:0000256" key="2">
    <source>
        <dbReference type="ARBA" id="ARBA00023125"/>
    </source>
</evidence>
<dbReference type="Gene3D" id="1.20.120.530">
    <property type="entry name" value="GntR ligand-binding domain-like"/>
    <property type="match status" value="1"/>
</dbReference>
<dbReference type="SUPFAM" id="SSF48008">
    <property type="entry name" value="GntR ligand-binding domain-like"/>
    <property type="match status" value="1"/>
</dbReference>
<dbReference type="InterPro" id="IPR000524">
    <property type="entry name" value="Tscrpt_reg_HTH_GntR"/>
</dbReference>
<evidence type="ECO:0000313" key="6">
    <source>
        <dbReference type="Proteomes" id="UP000007113"/>
    </source>
</evidence>
<dbReference type="PRINTS" id="PR00035">
    <property type="entry name" value="HTHGNTR"/>
</dbReference>
<dbReference type="PROSITE" id="PS50949">
    <property type="entry name" value="HTH_GNTR"/>
    <property type="match status" value="1"/>
</dbReference>
<reference evidence="5 6" key="1">
    <citation type="submission" date="2011-11" db="EMBL/GenBank/DDBJ databases">
        <title>Complete sequence of Granulicella mallensis MP5ACTX8.</title>
        <authorList>
            <consortium name="US DOE Joint Genome Institute"/>
            <person name="Lucas S."/>
            <person name="Copeland A."/>
            <person name="Lapidus A."/>
            <person name="Cheng J.-F."/>
            <person name="Goodwin L."/>
            <person name="Pitluck S."/>
            <person name="Peters L."/>
            <person name="Lu M."/>
            <person name="Detter J.C."/>
            <person name="Han C."/>
            <person name="Tapia R."/>
            <person name="Land M."/>
            <person name="Hauser L."/>
            <person name="Kyrpides N."/>
            <person name="Ivanova N."/>
            <person name="Mikhailova N."/>
            <person name="Pagani I."/>
            <person name="Rawat S."/>
            <person name="Mannisto M."/>
            <person name="Haggblom M."/>
            <person name="Woyke T."/>
        </authorList>
    </citation>
    <scope>NUCLEOTIDE SEQUENCE [LARGE SCALE GENOMIC DNA]</scope>
    <source>
        <strain evidence="6">ATCC BAA-1857 / DSM 23137 / MP5ACTX8</strain>
    </source>
</reference>
<dbReference type="PANTHER" id="PTHR43537">
    <property type="entry name" value="TRANSCRIPTIONAL REGULATOR, GNTR FAMILY"/>
    <property type="match status" value="1"/>
</dbReference>
<dbReference type="Proteomes" id="UP000007113">
    <property type="component" value="Chromosome"/>
</dbReference>
<organism evidence="5 6">
    <name type="scientific">Granulicella mallensis (strain ATCC BAA-1857 / DSM 23137 / MP5ACTX8)</name>
    <dbReference type="NCBI Taxonomy" id="682795"/>
    <lineage>
        <taxon>Bacteria</taxon>
        <taxon>Pseudomonadati</taxon>
        <taxon>Acidobacteriota</taxon>
        <taxon>Terriglobia</taxon>
        <taxon>Terriglobales</taxon>
        <taxon>Acidobacteriaceae</taxon>
        <taxon>Granulicella</taxon>
    </lineage>
</organism>
<keyword evidence="6" id="KW-1185">Reference proteome</keyword>
<protein>
    <submittedName>
        <fullName evidence="5">Transcriptional regulator, GntR family</fullName>
    </submittedName>
</protein>
<gene>
    <name evidence="5" type="ordered locus">AciX8_1924</name>
</gene>
<keyword evidence="1" id="KW-0805">Transcription regulation</keyword>
<dbReference type="SMART" id="SM00895">
    <property type="entry name" value="FCD"/>
    <property type="match status" value="1"/>
</dbReference>
<dbReference type="Pfam" id="PF07729">
    <property type="entry name" value="FCD"/>
    <property type="match status" value="1"/>
</dbReference>
<dbReference type="Gene3D" id="1.10.10.10">
    <property type="entry name" value="Winged helix-like DNA-binding domain superfamily/Winged helix DNA-binding domain"/>
    <property type="match status" value="1"/>
</dbReference>
<dbReference type="Pfam" id="PF00392">
    <property type="entry name" value="GntR"/>
    <property type="match status" value="1"/>
</dbReference>
<evidence type="ECO:0000256" key="3">
    <source>
        <dbReference type="ARBA" id="ARBA00023163"/>
    </source>
</evidence>